<comment type="caution">
    <text evidence="1">The sequence shown here is derived from an EMBL/GenBank/DDBJ whole genome shotgun (WGS) entry which is preliminary data.</text>
</comment>
<accession>A0A8H7AD50</accession>
<proteinExistence type="predicted"/>
<keyword evidence="2" id="KW-1185">Reference proteome</keyword>
<organism evidence="1 2">
    <name type="scientific">Endocarpon pusillum</name>
    <dbReference type="NCBI Taxonomy" id="364733"/>
    <lineage>
        <taxon>Eukaryota</taxon>
        <taxon>Fungi</taxon>
        <taxon>Dikarya</taxon>
        <taxon>Ascomycota</taxon>
        <taxon>Pezizomycotina</taxon>
        <taxon>Eurotiomycetes</taxon>
        <taxon>Chaetothyriomycetidae</taxon>
        <taxon>Verrucariales</taxon>
        <taxon>Verrucariaceae</taxon>
        <taxon>Endocarpon</taxon>
    </lineage>
</organism>
<evidence type="ECO:0000313" key="2">
    <source>
        <dbReference type="Proteomes" id="UP000606974"/>
    </source>
</evidence>
<protein>
    <submittedName>
        <fullName evidence="1">Uncharacterized protein</fullName>
    </submittedName>
</protein>
<reference evidence="1" key="1">
    <citation type="submission" date="2020-02" db="EMBL/GenBank/DDBJ databases">
        <authorList>
            <person name="Palmer J.M."/>
        </authorList>
    </citation>
    <scope>NUCLEOTIDE SEQUENCE</scope>
    <source>
        <strain evidence="1">EPUS1.4</strain>
        <tissue evidence="1">Thallus</tissue>
    </source>
</reference>
<sequence length="96" mass="10841">MNTGPGTTSRPGQQLLHLDIFAEFLRMQKQYDDGRESSLLRKPEHSTQIWSAEQMPGFQDHSWPTVTQHVVGLLAVKKKGTNAQATGNIHLFSTFY</sequence>
<dbReference type="AlphaFoldDB" id="A0A8H7AD50"/>
<gene>
    <name evidence="1" type="ORF">GJ744_001081</name>
</gene>
<evidence type="ECO:0000313" key="1">
    <source>
        <dbReference type="EMBL" id="KAF7505294.1"/>
    </source>
</evidence>
<dbReference type="EMBL" id="JAACFV010000113">
    <property type="protein sequence ID" value="KAF7505294.1"/>
    <property type="molecule type" value="Genomic_DNA"/>
</dbReference>
<dbReference type="Proteomes" id="UP000606974">
    <property type="component" value="Unassembled WGS sequence"/>
</dbReference>
<name>A0A8H7AD50_9EURO</name>